<evidence type="ECO:0000256" key="2">
    <source>
        <dbReference type="ARBA" id="ARBA00022840"/>
    </source>
</evidence>
<gene>
    <name evidence="3" type="ORF">EH240_32530</name>
</gene>
<protein>
    <recommendedName>
        <fullName evidence="5">Adenylate cyclase</fullName>
    </recommendedName>
</protein>
<reference evidence="3 4" key="1">
    <citation type="submission" date="2018-11" db="EMBL/GenBank/DDBJ databases">
        <title>the genome of Mesorhizobium tamadayense DSM 28320.</title>
        <authorList>
            <person name="Gao J."/>
        </authorList>
    </citation>
    <scope>NUCLEOTIDE SEQUENCE [LARGE SCALE GENOMIC DNA]</scope>
    <source>
        <strain evidence="3 4">DSM 28320</strain>
    </source>
</reference>
<evidence type="ECO:0008006" key="5">
    <source>
        <dbReference type="Google" id="ProtNLM"/>
    </source>
</evidence>
<dbReference type="SUPFAM" id="SSF48452">
    <property type="entry name" value="TPR-like"/>
    <property type="match status" value="1"/>
</dbReference>
<dbReference type="Gene3D" id="1.25.40.10">
    <property type="entry name" value="Tetratricopeptide repeat domain"/>
    <property type="match status" value="1"/>
</dbReference>
<sequence length="737" mass="80204">MAALLAPTSSEDGALLAELLSLPTEGRFAPVQLTPQRKKEKTFEALLKQLEDLARQAPVLMLFEDVHWIDPSSRELLDLVIERVPRLPVLLLVTFRPEFQSPWIGQAHVTMLALNRLDRREGAALVQRVVGTGDLPSDVVAEIIERTDGVPLLVEELTKAVLEGGNAGIVLSRAAGTALNVPATLHASLMARLDRLGSAAKEVAQVGAAVGREFSYELLAAVAQRNKADLNAALDQLVGAGLVFRRGVPPLATYLFKHALVQDAAYSTLLRGRRQQLHAQIAQSLEAHSPELTDSPPEIFAHHYAEAGLVEQSVQYWARAGHSSAARSAMAEAAAQFQKALDQLALLPDNNERQRQELEFYSALGAVLTTTKGSAAPETGHAYARARELWDRLGSPSEFLRVPFGQSRYHAFRGELDLAHRFDEDLLRLSRERNDPAGLVLGHLSAGRTLLYRGKFAASRSHLEAGLALYDPVAHCLLIQQAALHPAVVSQSYLGKVLFCLGLPDQGLARSNAAVVEARGLAHPPTLATSLILGAMPLLLVGDIQALDKRIDELLAVAAEQGFPYWHALGTIFHGWSTVKKGDVTEGMLLLRQGLTAYRATGAGVWMPYCLALLAMACEIAGQIEEGSTVLDEALQFAERTSELWLAAELNRHKGQLLLRQVHSDAAEVFYRNALNIAEGQETKLLELRAAVSLARLWCNQGKGDAARNLLGSTYGWFTEGFDTPILREAKALLTEL</sequence>
<dbReference type="Proteomes" id="UP000273786">
    <property type="component" value="Unassembled WGS sequence"/>
</dbReference>
<evidence type="ECO:0000313" key="3">
    <source>
        <dbReference type="EMBL" id="RRH90952.1"/>
    </source>
</evidence>
<name>A0A3P3EYG6_9HYPH</name>
<keyword evidence="4" id="KW-1185">Reference proteome</keyword>
<accession>A0A3P3EYG6</accession>
<evidence type="ECO:0000256" key="1">
    <source>
        <dbReference type="ARBA" id="ARBA00022741"/>
    </source>
</evidence>
<organism evidence="3 4">
    <name type="scientific">Mesorhizobium tamadayense</name>
    <dbReference type="NCBI Taxonomy" id="425306"/>
    <lineage>
        <taxon>Bacteria</taxon>
        <taxon>Pseudomonadati</taxon>
        <taxon>Pseudomonadota</taxon>
        <taxon>Alphaproteobacteria</taxon>
        <taxon>Hyphomicrobiales</taxon>
        <taxon>Phyllobacteriaceae</taxon>
        <taxon>Mesorhizobium</taxon>
    </lineage>
</organism>
<dbReference type="PANTHER" id="PTHR16305:SF28">
    <property type="entry name" value="GUANYLATE CYCLASE DOMAIN-CONTAINING PROTEIN"/>
    <property type="match status" value="1"/>
</dbReference>
<comment type="caution">
    <text evidence="3">The sequence shown here is derived from an EMBL/GenBank/DDBJ whole genome shotgun (WGS) entry which is preliminary data.</text>
</comment>
<dbReference type="GO" id="GO:0005737">
    <property type="term" value="C:cytoplasm"/>
    <property type="evidence" value="ECO:0007669"/>
    <property type="project" value="TreeGrafter"/>
</dbReference>
<evidence type="ECO:0000313" key="4">
    <source>
        <dbReference type="Proteomes" id="UP000273786"/>
    </source>
</evidence>
<dbReference type="EMBL" id="RQXT01000066">
    <property type="protein sequence ID" value="RRH90952.1"/>
    <property type="molecule type" value="Genomic_DNA"/>
</dbReference>
<proteinExistence type="predicted"/>
<dbReference type="GO" id="GO:0005524">
    <property type="term" value="F:ATP binding"/>
    <property type="evidence" value="ECO:0007669"/>
    <property type="project" value="UniProtKB-KW"/>
</dbReference>
<dbReference type="PANTHER" id="PTHR16305">
    <property type="entry name" value="TESTICULAR SOLUBLE ADENYLYL CYCLASE"/>
    <property type="match status" value="1"/>
</dbReference>
<dbReference type="InterPro" id="IPR011990">
    <property type="entry name" value="TPR-like_helical_dom_sf"/>
</dbReference>
<dbReference type="GO" id="GO:0004016">
    <property type="term" value="F:adenylate cyclase activity"/>
    <property type="evidence" value="ECO:0007669"/>
    <property type="project" value="TreeGrafter"/>
</dbReference>
<keyword evidence="1" id="KW-0547">Nucleotide-binding</keyword>
<dbReference type="AlphaFoldDB" id="A0A3P3EYG6"/>
<dbReference type="OrthoDB" id="9785312at2"/>
<keyword evidence="2" id="KW-0067">ATP-binding</keyword>